<reference evidence="3" key="2">
    <citation type="submission" date="2015-01" db="EMBL/GenBank/DDBJ databases">
        <title>Evolutionary Origins and Diversification of the Mycorrhizal Mutualists.</title>
        <authorList>
            <consortium name="DOE Joint Genome Institute"/>
            <consortium name="Mycorrhizal Genomics Consortium"/>
            <person name="Kohler A."/>
            <person name="Kuo A."/>
            <person name="Nagy L.G."/>
            <person name="Floudas D."/>
            <person name="Copeland A."/>
            <person name="Barry K.W."/>
            <person name="Cichocki N."/>
            <person name="Veneault-Fourrey C."/>
            <person name="LaButti K."/>
            <person name="Lindquist E.A."/>
            <person name="Lipzen A."/>
            <person name="Lundell T."/>
            <person name="Morin E."/>
            <person name="Murat C."/>
            <person name="Riley R."/>
            <person name="Ohm R."/>
            <person name="Sun H."/>
            <person name="Tunlid A."/>
            <person name="Henrissat B."/>
            <person name="Grigoriev I.V."/>
            <person name="Hibbett D.S."/>
            <person name="Martin F."/>
        </authorList>
    </citation>
    <scope>NUCLEOTIDE SEQUENCE [LARGE SCALE GENOMIC DNA]</scope>
    <source>
        <strain evidence="3">UH-Slu-Lm8-n1</strain>
    </source>
</reference>
<evidence type="ECO:0000313" key="2">
    <source>
        <dbReference type="EMBL" id="KIK38981.1"/>
    </source>
</evidence>
<dbReference type="Proteomes" id="UP000054485">
    <property type="component" value="Unassembled WGS sequence"/>
</dbReference>
<keyword evidence="1" id="KW-1133">Transmembrane helix</keyword>
<accession>A0A0D0AB52</accession>
<sequence>MGPCWQGETCRISSLCVIPGHVMKAGLQDVYEHTCVTPSQGSQLPFCVLHISNFAAAGLALLQRLSLTILVRIILVILVSKH</sequence>
<name>A0A0D0AB52_9AGAM</name>
<dbReference type="EMBL" id="KN835364">
    <property type="protein sequence ID" value="KIK38981.1"/>
    <property type="molecule type" value="Genomic_DNA"/>
</dbReference>
<organism evidence="2 3">
    <name type="scientific">Suillus luteus UH-Slu-Lm8-n1</name>
    <dbReference type="NCBI Taxonomy" id="930992"/>
    <lineage>
        <taxon>Eukaryota</taxon>
        <taxon>Fungi</taxon>
        <taxon>Dikarya</taxon>
        <taxon>Basidiomycota</taxon>
        <taxon>Agaricomycotina</taxon>
        <taxon>Agaricomycetes</taxon>
        <taxon>Agaricomycetidae</taxon>
        <taxon>Boletales</taxon>
        <taxon>Suillineae</taxon>
        <taxon>Suillaceae</taxon>
        <taxon>Suillus</taxon>
    </lineage>
</organism>
<feature type="transmembrane region" description="Helical" evidence="1">
    <location>
        <begin position="54"/>
        <end position="79"/>
    </location>
</feature>
<gene>
    <name evidence="2" type="ORF">CY34DRAFT_362322</name>
</gene>
<evidence type="ECO:0000313" key="3">
    <source>
        <dbReference type="Proteomes" id="UP000054485"/>
    </source>
</evidence>
<protein>
    <submittedName>
        <fullName evidence="2">Uncharacterized protein</fullName>
    </submittedName>
</protein>
<evidence type="ECO:0000256" key="1">
    <source>
        <dbReference type="SAM" id="Phobius"/>
    </source>
</evidence>
<proteinExistence type="predicted"/>
<keyword evidence="1" id="KW-0812">Transmembrane</keyword>
<reference evidence="2 3" key="1">
    <citation type="submission" date="2014-04" db="EMBL/GenBank/DDBJ databases">
        <authorList>
            <consortium name="DOE Joint Genome Institute"/>
            <person name="Kuo A."/>
            <person name="Ruytinx J."/>
            <person name="Rineau F."/>
            <person name="Colpaert J."/>
            <person name="Kohler A."/>
            <person name="Nagy L.G."/>
            <person name="Floudas D."/>
            <person name="Copeland A."/>
            <person name="Barry K.W."/>
            <person name="Cichocki N."/>
            <person name="Veneault-Fourrey C."/>
            <person name="LaButti K."/>
            <person name="Lindquist E.A."/>
            <person name="Lipzen A."/>
            <person name="Lundell T."/>
            <person name="Morin E."/>
            <person name="Murat C."/>
            <person name="Sun H."/>
            <person name="Tunlid A."/>
            <person name="Henrissat B."/>
            <person name="Grigoriev I.V."/>
            <person name="Hibbett D.S."/>
            <person name="Martin F."/>
            <person name="Nordberg H.P."/>
            <person name="Cantor M.N."/>
            <person name="Hua S.X."/>
        </authorList>
    </citation>
    <scope>NUCLEOTIDE SEQUENCE [LARGE SCALE GENOMIC DNA]</scope>
    <source>
        <strain evidence="2 3">UH-Slu-Lm8-n1</strain>
    </source>
</reference>
<keyword evidence="3" id="KW-1185">Reference proteome</keyword>
<keyword evidence="1" id="KW-0472">Membrane</keyword>
<dbReference type="InParanoid" id="A0A0D0AB52"/>
<dbReference type="HOGENOM" id="CLU_2559832_0_0_1"/>
<dbReference type="AlphaFoldDB" id="A0A0D0AB52"/>